<keyword evidence="2" id="KW-0560">Oxidoreductase</keyword>
<evidence type="ECO:0000313" key="3">
    <source>
        <dbReference type="Proteomes" id="UP001606134"/>
    </source>
</evidence>
<keyword evidence="2" id="KW-0503">Monooxygenase</keyword>
<name>A0ABW7HJE4_9BURK</name>
<dbReference type="Pfam" id="PF03992">
    <property type="entry name" value="ABM"/>
    <property type="match status" value="1"/>
</dbReference>
<dbReference type="EMBL" id="JBIGIC010000016">
    <property type="protein sequence ID" value="MFG6489957.1"/>
    <property type="molecule type" value="Genomic_DNA"/>
</dbReference>
<sequence length="97" mass="10754">MILEIADIRIQPGQQAAFEAALREGIANALSKSKGFIRINVQHGVESPERYVLLIEWQTLEDHTEGFRNGPLFAVWRGHIGSFFAGPPAVEHFQAVG</sequence>
<dbReference type="Proteomes" id="UP001606134">
    <property type="component" value="Unassembled WGS sequence"/>
</dbReference>
<proteinExistence type="predicted"/>
<reference evidence="2 3" key="1">
    <citation type="submission" date="2024-08" db="EMBL/GenBank/DDBJ databases">
        <authorList>
            <person name="Lu H."/>
        </authorList>
    </citation>
    <scope>NUCLEOTIDE SEQUENCE [LARGE SCALE GENOMIC DNA]</scope>
    <source>
        <strain evidence="2 3">BYS78W</strain>
    </source>
</reference>
<feature type="domain" description="ABM" evidence="1">
    <location>
        <begin position="2"/>
        <end position="93"/>
    </location>
</feature>
<protein>
    <submittedName>
        <fullName evidence="2">Antibiotic biosynthesis monooxygenase family protein</fullName>
        <ecNumber evidence="2">1.14.-.-</ecNumber>
    </submittedName>
</protein>
<dbReference type="PROSITE" id="PS51725">
    <property type="entry name" value="ABM"/>
    <property type="match status" value="1"/>
</dbReference>
<dbReference type="EC" id="1.14.-.-" evidence="2"/>
<organism evidence="2 3">
    <name type="scientific">Pelomonas candidula</name>
    <dbReference type="NCBI Taxonomy" id="3299025"/>
    <lineage>
        <taxon>Bacteria</taxon>
        <taxon>Pseudomonadati</taxon>
        <taxon>Pseudomonadota</taxon>
        <taxon>Betaproteobacteria</taxon>
        <taxon>Burkholderiales</taxon>
        <taxon>Sphaerotilaceae</taxon>
        <taxon>Roseateles</taxon>
    </lineage>
</organism>
<evidence type="ECO:0000313" key="2">
    <source>
        <dbReference type="EMBL" id="MFG6489957.1"/>
    </source>
</evidence>
<dbReference type="InterPro" id="IPR007138">
    <property type="entry name" value="ABM_dom"/>
</dbReference>
<dbReference type="RefSeq" id="WP_394416576.1">
    <property type="nucleotide sequence ID" value="NZ_JBIGIC010000016.1"/>
</dbReference>
<dbReference type="Gene3D" id="3.30.70.100">
    <property type="match status" value="1"/>
</dbReference>
<accession>A0ABW7HJE4</accession>
<dbReference type="InterPro" id="IPR011008">
    <property type="entry name" value="Dimeric_a/b-barrel"/>
</dbReference>
<dbReference type="SUPFAM" id="SSF54909">
    <property type="entry name" value="Dimeric alpha+beta barrel"/>
    <property type="match status" value="1"/>
</dbReference>
<comment type="caution">
    <text evidence="2">The sequence shown here is derived from an EMBL/GenBank/DDBJ whole genome shotgun (WGS) entry which is preliminary data.</text>
</comment>
<gene>
    <name evidence="2" type="ORF">ACG04R_24990</name>
</gene>
<evidence type="ECO:0000259" key="1">
    <source>
        <dbReference type="PROSITE" id="PS51725"/>
    </source>
</evidence>
<dbReference type="GO" id="GO:0004497">
    <property type="term" value="F:monooxygenase activity"/>
    <property type="evidence" value="ECO:0007669"/>
    <property type="project" value="UniProtKB-KW"/>
</dbReference>
<keyword evidence="3" id="KW-1185">Reference proteome</keyword>